<feature type="region of interest" description="Disordered" evidence="1">
    <location>
        <begin position="62"/>
        <end position="96"/>
    </location>
</feature>
<feature type="compositionally biased region" description="Pro residues" evidence="1">
    <location>
        <begin position="84"/>
        <end position="93"/>
    </location>
</feature>
<evidence type="ECO:0000313" key="2">
    <source>
        <dbReference type="EMBL" id="KAJ8384049.1"/>
    </source>
</evidence>
<name>A0AAD7RH22_9TELE</name>
<accession>A0AAD7RH22</accession>
<proteinExistence type="predicted"/>
<protein>
    <submittedName>
        <fullName evidence="2">Uncharacterized protein</fullName>
    </submittedName>
</protein>
<evidence type="ECO:0000256" key="1">
    <source>
        <dbReference type="SAM" id="MobiDB-lite"/>
    </source>
</evidence>
<keyword evidence="3" id="KW-1185">Reference proteome</keyword>
<evidence type="ECO:0000313" key="3">
    <source>
        <dbReference type="Proteomes" id="UP001221898"/>
    </source>
</evidence>
<dbReference type="AlphaFoldDB" id="A0AAD7RH22"/>
<organism evidence="2 3">
    <name type="scientific">Aldrovandia affinis</name>
    <dbReference type="NCBI Taxonomy" id="143900"/>
    <lineage>
        <taxon>Eukaryota</taxon>
        <taxon>Metazoa</taxon>
        <taxon>Chordata</taxon>
        <taxon>Craniata</taxon>
        <taxon>Vertebrata</taxon>
        <taxon>Euteleostomi</taxon>
        <taxon>Actinopterygii</taxon>
        <taxon>Neopterygii</taxon>
        <taxon>Teleostei</taxon>
        <taxon>Notacanthiformes</taxon>
        <taxon>Halosauridae</taxon>
        <taxon>Aldrovandia</taxon>
    </lineage>
</organism>
<comment type="caution">
    <text evidence="2">The sequence shown here is derived from an EMBL/GenBank/DDBJ whole genome shotgun (WGS) entry which is preliminary data.</text>
</comment>
<reference evidence="2" key="1">
    <citation type="journal article" date="2023" name="Science">
        <title>Genome structures resolve the early diversification of teleost fishes.</title>
        <authorList>
            <person name="Parey E."/>
            <person name="Louis A."/>
            <person name="Montfort J."/>
            <person name="Bouchez O."/>
            <person name="Roques C."/>
            <person name="Iampietro C."/>
            <person name="Lluch J."/>
            <person name="Castinel A."/>
            <person name="Donnadieu C."/>
            <person name="Desvignes T."/>
            <person name="Floi Bucao C."/>
            <person name="Jouanno E."/>
            <person name="Wen M."/>
            <person name="Mejri S."/>
            <person name="Dirks R."/>
            <person name="Jansen H."/>
            <person name="Henkel C."/>
            <person name="Chen W.J."/>
            <person name="Zahm M."/>
            <person name="Cabau C."/>
            <person name="Klopp C."/>
            <person name="Thompson A.W."/>
            <person name="Robinson-Rechavi M."/>
            <person name="Braasch I."/>
            <person name="Lecointre G."/>
            <person name="Bobe J."/>
            <person name="Postlethwait J.H."/>
            <person name="Berthelot C."/>
            <person name="Roest Crollius H."/>
            <person name="Guiguen Y."/>
        </authorList>
    </citation>
    <scope>NUCLEOTIDE SEQUENCE</scope>
    <source>
        <strain evidence="2">NC1722</strain>
    </source>
</reference>
<gene>
    <name evidence="2" type="ORF">AAFF_G00211810</name>
</gene>
<dbReference type="Proteomes" id="UP001221898">
    <property type="component" value="Unassembled WGS sequence"/>
</dbReference>
<sequence length="115" mass="12510">MRSVRVIVERWRFVEDAIVNAAAVDYSVLGWRDLVRSQTLPVPAFKTPSTAVLLMGDRSSLQEGGRALSSPARDGAHRELISPQRPPPPPPSLPAASCRFTKTGAKCCRSSQVIL</sequence>
<dbReference type="EMBL" id="JAINUG010000280">
    <property type="protein sequence ID" value="KAJ8384049.1"/>
    <property type="molecule type" value="Genomic_DNA"/>
</dbReference>